<dbReference type="EMBL" id="JAHUZN010000004">
    <property type="protein sequence ID" value="KAG8496930.1"/>
    <property type="molecule type" value="Genomic_DNA"/>
</dbReference>
<dbReference type="Proteomes" id="UP000701853">
    <property type="component" value="Chromosome 4"/>
</dbReference>
<evidence type="ECO:0000313" key="2">
    <source>
        <dbReference type="EMBL" id="KAG8496930.1"/>
    </source>
</evidence>
<dbReference type="CDD" id="cd09272">
    <property type="entry name" value="RNase_HI_RT_Ty1"/>
    <property type="match status" value="1"/>
</dbReference>
<sequence length="532" mass="61146">MIIPGSPEKTIDMTGRIVSEENQVPDNKEISIDYVMSGIKWNRNQIDVDDNFACNVALDVINNKEDYEPKSIEECKQRDDWPKWKEAIENELKSLAKREVFGPVVRIPIGVKLVGYKWVFVRKRNEKSEIVRYKARLVAQGFSQRPGIDYEETYSPVVDATTFRFLISLAIREGLDLRLMDVVTAYLYGPLDTNIYMKLPEGFKLPEAVSSGSREHYSIKLHKSLYGLKQSRCMWYNRLSEYLLKGYKNDPICPCIFIKKFGSGYVIIVVYVDDLNIIGTPEEIQKIVECLKKEFEMKDLGRTKFYLGLQIEHLKEGILVHQSTYIEKVLKRFYMDKAHPITTPMVVKSLDLSKDPFRPRKDSEDFLGLEVSYLSAIWALMYLASHTRPDISFSVNLLATFSSCPTQRHWTGVKQIFRYLQGTKNMGLFFPNKSKTELIGFTDAGFMSDPHNGKSQTGYVFTYRGTAISWRSMKQTIVATSSNHAEILAIHEASHECVWLRSMIQHIRNNCGLSSRKKATTVLFEDNTACIN</sequence>
<dbReference type="AlphaFoldDB" id="A0A8J5ZJB4"/>
<dbReference type="PANTHER" id="PTHR11439">
    <property type="entry name" value="GAG-POL-RELATED RETROTRANSPOSON"/>
    <property type="match status" value="1"/>
</dbReference>
<protein>
    <recommendedName>
        <fullName evidence="1">Reverse transcriptase Ty1/copia-type domain-containing protein</fullName>
    </recommendedName>
</protein>
<feature type="domain" description="Reverse transcriptase Ty1/copia-type" evidence="1">
    <location>
        <begin position="104"/>
        <end position="346"/>
    </location>
</feature>
<accession>A0A8J5ZJB4</accession>
<keyword evidence="3" id="KW-1185">Reference proteome</keyword>
<gene>
    <name evidence="2" type="ORF">CXB51_008145</name>
</gene>
<organism evidence="2 3">
    <name type="scientific">Gossypium anomalum</name>
    <dbReference type="NCBI Taxonomy" id="47600"/>
    <lineage>
        <taxon>Eukaryota</taxon>
        <taxon>Viridiplantae</taxon>
        <taxon>Streptophyta</taxon>
        <taxon>Embryophyta</taxon>
        <taxon>Tracheophyta</taxon>
        <taxon>Spermatophyta</taxon>
        <taxon>Magnoliopsida</taxon>
        <taxon>eudicotyledons</taxon>
        <taxon>Gunneridae</taxon>
        <taxon>Pentapetalae</taxon>
        <taxon>rosids</taxon>
        <taxon>malvids</taxon>
        <taxon>Malvales</taxon>
        <taxon>Malvaceae</taxon>
        <taxon>Malvoideae</taxon>
        <taxon>Gossypium</taxon>
    </lineage>
</organism>
<dbReference type="OrthoDB" id="1726258at2759"/>
<evidence type="ECO:0000313" key="3">
    <source>
        <dbReference type="Proteomes" id="UP000701853"/>
    </source>
</evidence>
<evidence type="ECO:0000259" key="1">
    <source>
        <dbReference type="Pfam" id="PF07727"/>
    </source>
</evidence>
<dbReference type="InterPro" id="IPR013103">
    <property type="entry name" value="RVT_2"/>
</dbReference>
<dbReference type="InterPro" id="IPR043502">
    <property type="entry name" value="DNA/RNA_pol_sf"/>
</dbReference>
<comment type="caution">
    <text evidence="2">The sequence shown here is derived from an EMBL/GenBank/DDBJ whole genome shotgun (WGS) entry which is preliminary data.</text>
</comment>
<dbReference type="PANTHER" id="PTHR11439:SF486">
    <property type="entry name" value="RLK (RECEPTOR-LIKE KINASE) PROTEIN, PUTATIVE-RELATED"/>
    <property type="match status" value="1"/>
</dbReference>
<proteinExistence type="predicted"/>
<name>A0A8J5ZJB4_9ROSI</name>
<dbReference type="Pfam" id="PF07727">
    <property type="entry name" value="RVT_2"/>
    <property type="match status" value="1"/>
</dbReference>
<reference evidence="2 3" key="1">
    <citation type="journal article" date="2021" name="bioRxiv">
        <title>The Gossypium anomalum genome as a resource for cotton improvement and evolutionary analysis of hybrid incompatibility.</title>
        <authorList>
            <person name="Grover C.E."/>
            <person name="Yuan D."/>
            <person name="Arick M.A."/>
            <person name="Miller E.R."/>
            <person name="Hu G."/>
            <person name="Peterson D.G."/>
            <person name="Wendel J.F."/>
            <person name="Udall J.A."/>
        </authorList>
    </citation>
    <scope>NUCLEOTIDE SEQUENCE [LARGE SCALE GENOMIC DNA]</scope>
    <source>
        <strain evidence="2">JFW-Udall</strain>
        <tissue evidence="2">Leaf</tissue>
    </source>
</reference>
<dbReference type="SUPFAM" id="SSF56672">
    <property type="entry name" value="DNA/RNA polymerases"/>
    <property type="match status" value="1"/>
</dbReference>